<proteinExistence type="inferred from homology"/>
<evidence type="ECO:0000256" key="4">
    <source>
        <dbReference type="SAM" id="MobiDB-lite"/>
    </source>
</evidence>
<reference evidence="7 8" key="1">
    <citation type="submission" date="2024-10" db="EMBL/GenBank/DDBJ databases">
        <title>Updated reference genomes for cyclostephanoid diatoms.</title>
        <authorList>
            <person name="Roberts W.R."/>
            <person name="Alverson A.J."/>
        </authorList>
    </citation>
    <scope>NUCLEOTIDE SEQUENCE [LARGE SCALE GENOMIC DNA]</scope>
    <source>
        <strain evidence="7 8">AJA228-03</strain>
    </source>
</reference>
<protein>
    <recommendedName>
        <fullName evidence="9">WD repeat protein mio zinc-ribbon like domain-containing protein</fullName>
    </recommendedName>
</protein>
<evidence type="ECO:0000256" key="1">
    <source>
        <dbReference type="ARBA" id="ARBA00009713"/>
    </source>
</evidence>
<dbReference type="InterPro" id="IPR031488">
    <property type="entry name" value="Zn_ribbon_mio"/>
</dbReference>
<dbReference type="InterPro" id="IPR015943">
    <property type="entry name" value="WD40/YVTN_repeat-like_dom_sf"/>
</dbReference>
<evidence type="ECO:0000313" key="7">
    <source>
        <dbReference type="EMBL" id="KAL3809188.1"/>
    </source>
</evidence>
<evidence type="ECO:0008006" key="9">
    <source>
        <dbReference type="Google" id="ProtNLM"/>
    </source>
</evidence>
<evidence type="ECO:0000259" key="6">
    <source>
        <dbReference type="Pfam" id="PF21719"/>
    </source>
</evidence>
<dbReference type="EMBL" id="JALLPB020000431">
    <property type="protein sequence ID" value="KAL3809188.1"/>
    <property type="molecule type" value="Genomic_DNA"/>
</dbReference>
<evidence type="ECO:0000256" key="3">
    <source>
        <dbReference type="ARBA" id="ARBA00022737"/>
    </source>
</evidence>
<feature type="non-terminal residue" evidence="7">
    <location>
        <position position="1"/>
    </location>
</feature>
<comment type="similarity">
    <text evidence="1">Belongs to the WD repeat mio family.</text>
</comment>
<gene>
    <name evidence="7" type="ORF">ACHAXA_000707</name>
</gene>
<dbReference type="PANTHER" id="PTHR16453:SF9">
    <property type="entry name" value="GATOR COMPLEX PROTEIN MIOS"/>
    <property type="match status" value="1"/>
</dbReference>
<keyword evidence="2" id="KW-0853">WD repeat</keyword>
<dbReference type="Proteomes" id="UP001530377">
    <property type="component" value="Unassembled WGS sequence"/>
</dbReference>
<feature type="domain" description="GATOR2 complex protein MIO zinc-ribbon like" evidence="5">
    <location>
        <begin position="986"/>
        <end position="1026"/>
    </location>
</feature>
<accession>A0ABD3R8Q2</accession>
<dbReference type="Pfam" id="PF21719">
    <property type="entry name" value="MIOS_a-sol"/>
    <property type="match status" value="1"/>
</dbReference>
<feature type="region of interest" description="Disordered" evidence="4">
    <location>
        <begin position="91"/>
        <end position="118"/>
    </location>
</feature>
<dbReference type="SUPFAM" id="SSF50978">
    <property type="entry name" value="WD40 repeat-like"/>
    <property type="match status" value="1"/>
</dbReference>
<dbReference type="InterPro" id="IPR036322">
    <property type="entry name" value="WD40_repeat_dom_sf"/>
</dbReference>
<evidence type="ECO:0000259" key="5">
    <source>
        <dbReference type="Pfam" id="PF17034"/>
    </source>
</evidence>
<comment type="caution">
    <text evidence="7">The sequence shown here is derived from an EMBL/GenBank/DDBJ whole genome shotgun (WGS) entry which is preliminary data.</text>
</comment>
<dbReference type="InterPro" id="IPR037593">
    <property type="entry name" value="MIOS/Sea4"/>
</dbReference>
<dbReference type="Pfam" id="PF17034">
    <property type="entry name" value="zinc_ribbon_16"/>
    <property type="match status" value="2"/>
</dbReference>
<dbReference type="PANTHER" id="PTHR16453">
    <property type="entry name" value="WD40 DOMAIN-CONTAINING PROTEIN MIO FAMILY MEMBER"/>
    <property type="match status" value="1"/>
</dbReference>
<feature type="domain" description="GATOR2 complex protein MIO zinc-ribbon like" evidence="5">
    <location>
        <begin position="890"/>
        <end position="944"/>
    </location>
</feature>
<keyword evidence="8" id="KW-1185">Reference proteome</keyword>
<organism evidence="7 8">
    <name type="scientific">Cyclostephanos tholiformis</name>
    <dbReference type="NCBI Taxonomy" id="382380"/>
    <lineage>
        <taxon>Eukaryota</taxon>
        <taxon>Sar</taxon>
        <taxon>Stramenopiles</taxon>
        <taxon>Ochrophyta</taxon>
        <taxon>Bacillariophyta</taxon>
        <taxon>Coscinodiscophyceae</taxon>
        <taxon>Thalassiosirophycidae</taxon>
        <taxon>Stephanodiscales</taxon>
        <taxon>Stephanodiscaceae</taxon>
        <taxon>Cyclostephanos</taxon>
    </lineage>
</organism>
<dbReference type="AlphaFoldDB" id="A0ABD3R8Q2"/>
<dbReference type="Gene3D" id="2.130.10.10">
    <property type="entry name" value="YVTN repeat-like/Quinoprotein amine dehydrogenase"/>
    <property type="match status" value="1"/>
</dbReference>
<dbReference type="CDD" id="cd16691">
    <property type="entry name" value="mRING-H2-C3H3C2_Mio"/>
    <property type="match status" value="1"/>
</dbReference>
<keyword evidence="3" id="KW-0677">Repeat</keyword>
<evidence type="ECO:0000256" key="2">
    <source>
        <dbReference type="ARBA" id="ARBA00022574"/>
    </source>
</evidence>
<evidence type="ECO:0000313" key="8">
    <source>
        <dbReference type="Proteomes" id="UP001530377"/>
    </source>
</evidence>
<dbReference type="InterPro" id="IPR049092">
    <property type="entry name" value="MIOS_a-sol"/>
</dbReference>
<feature type="domain" description="MIOS-like alpha-solenoid" evidence="6">
    <location>
        <begin position="491"/>
        <end position="752"/>
    </location>
</feature>
<name>A0ABD3R8Q2_9STRA</name>
<sequence length="1043" mass="113673">WSSTSTPLYHRETTVLVSRGIPGLGTSVSSTCLDFRPHHFGGVSSSSAAAAAAAAEASTAVRCATGLTSGALCVHSLYNLYGKYNNDDDGGGGGGGDDGDLPSSTVAHYAPRQQRPATSVAWRSQAGSNLVAIGLVGSGSGGGGTAMTGGWGWGLSPPAYRYAHNCGVESLAWLNEGQILAVGCQRRTVQLYDLRVSGANAPPLSMNAHTEMVSGIVPDCNATMTFATFGRNAGEPVRVWDARMNQSPLSEIALPQSSRRGVGIGAGVGGVAWSISRPGVLSIAFEDSIRNYDTRSPGSRALPVGVSYMRDEDGAYSDGDDDFKSVQCLAYQPQSFRDSSGQAAAEDYETKNPFEFYPHRMLLVTSRGQIQVIPESQVASLAISSRDGRIASVLGGTVWIGPTSEGPSAMEGVDQIRMEDISSRMMRRARSFHATKISTDALDNVRILEAERERILAEEHAQLIVRGLKRDAESLRSSSSSSSSKNFVKSLSNIDQLLRCWQWIALVENQNIDQQNHSEFNEVALPTDDVKGLVDAGVTKLLRMSNREVHDEGNNISTSMSDNNATSTTLFCDVFDSPLRRMALYACGWIGKYGQLQNLLDECEGRGDFERSAALAVWHGDLNSCVLALQRGAEDVRALAEEGRANAPHLSNKYSETLSLIAMCVAGFNVKPANDGTMRTTTLWSSACDNLLQRPDIISAKDYNSLQVQPPGVSYLRAILIFLQNIGNADYRKTIDDEGLSLSDRVGFACRFLPRADLYSFLDASIKRCIQLGNLEGLLITGLDRRGIALLQSYVDLYSDVQTAALISCRVVLPMEWASERKMCLEWLESYRLFLNGLQMWNSRASFDVGRFEHLRRLKVAQSRHSISFKKQQQKDISQANFPPNLWARCNYCSASLPLSKLRRQEGIANSWLSRQKPVLTCCPQCKKPLPRCSICLLSLGCLNPYMELQRERNQYPRSGTPMLGSGGGGSIQGMEDLSGLASIPFATWFAWCMRCKHGGHAHHLCAWFEKHATCAVSGCDCNCQLDGITKLTRPVYRGPHVT</sequence>